<keyword evidence="3 6" id="KW-0812">Transmembrane</keyword>
<feature type="transmembrane region" description="Helical" evidence="6">
    <location>
        <begin position="258"/>
        <end position="286"/>
    </location>
</feature>
<dbReference type="PANTHER" id="PTHR32196">
    <property type="entry name" value="ABC TRANSPORTER PERMEASE PROTEIN YPHD-RELATED-RELATED"/>
    <property type="match status" value="1"/>
</dbReference>
<dbReference type="RefSeq" id="WP_079547373.1">
    <property type="nucleotide sequence ID" value="NZ_CP117826.1"/>
</dbReference>
<dbReference type="GO" id="GO:0022857">
    <property type="term" value="F:transmembrane transporter activity"/>
    <property type="evidence" value="ECO:0007669"/>
    <property type="project" value="InterPro"/>
</dbReference>
<feature type="transmembrane region" description="Helical" evidence="6">
    <location>
        <begin position="170"/>
        <end position="188"/>
    </location>
</feature>
<evidence type="ECO:0000256" key="2">
    <source>
        <dbReference type="ARBA" id="ARBA00022475"/>
    </source>
</evidence>
<dbReference type="PANTHER" id="PTHR32196:SF72">
    <property type="entry name" value="RIBOSE IMPORT PERMEASE PROTEIN RBSC"/>
    <property type="match status" value="1"/>
</dbReference>
<name>A0AAU8A9Z4_9FIRM</name>
<keyword evidence="2" id="KW-1003">Cell membrane</keyword>
<dbReference type="CDD" id="cd06579">
    <property type="entry name" value="TM_PBP1_transp_AraH_like"/>
    <property type="match status" value="1"/>
</dbReference>
<dbReference type="GO" id="GO:0005886">
    <property type="term" value="C:plasma membrane"/>
    <property type="evidence" value="ECO:0007669"/>
    <property type="project" value="UniProtKB-SubCell"/>
</dbReference>
<dbReference type="AlphaFoldDB" id="A0AAU8A9Z4"/>
<feature type="transmembrane region" description="Helical" evidence="6">
    <location>
        <begin position="21"/>
        <end position="38"/>
    </location>
</feature>
<dbReference type="EMBL" id="CP117826">
    <property type="protein sequence ID" value="XCC62834.1"/>
    <property type="molecule type" value="Genomic_DNA"/>
</dbReference>
<feature type="transmembrane region" description="Helical" evidence="6">
    <location>
        <begin position="50"/>
        <end position="70"/>
    </location>
</feature>
<evidence type="ECO:0000313" key="7">
    <source>
        <dbReference type="EMBL" id="XCC62834.1"/>
    </source>
</evidence>
<keyword evidence="4 6" id="KW-1133">Transmembrane helix</keyword>
<feature type="transmembrane region" description="Helical" evidence="6">
    <location>
        <begin position="129"/>
        <end position="150"/>
    </location>
</feature>
<feature type="transmembrane region" description="Helical" evidence="6">
    <location>
        <begin position="298"/>
        <end position="318"/>
    </location>
</feature>
<protein>
    <submittedName>
        <fullName evidence="7">ABC transporter permease</fullName>
    </submittedName>
</protein>
<feature type="transmembrane region" description="Helical" evidence="6">
    <location>
        <begin position="75"/>
        <end position="93"/>
    </location>
</feature>
<feature type="transmembrane region" description="Helical" evidence="6">
    <location>
        <begin position="219"/>
        <end position="238"/>
    </location>
</feature>
<feature type="transmembrane region" description="Helical" evidence="6">
    <location>
        <begin position="99"/>
        <end position="122"/>
    </location>
</feature>
<accession>A0AAU8A9Z4</accession>
<gene>
    <name evidence="7" type="ORF">PUP29_02610</name>
</gene>
<evidence type="ECO:0000256" key="1">
    <source>
        <dbReference type="ARBA" id="ARBA00004651"/>
    </source>
</evidence>
<keyword evidence="5 6" id="KW-0472">Membrane</keyword>
<evidence type="ECO:0000256" key="3">
    <source>
        <dbReference type="ARBA" id="ARBA00022692"/>
    </source>
</evidence>
<organism evidence="7">
    <name type="scientific">Christensenella massiliensis</name>
    <dbReference type="NCBI Taxonomy" id="1805714"/>
    <lineage>
        <taxon>Bacteria</taxon>
        <taxon>Bacillati</taxon>
        <taxon>Bacillota</taxon>
        <taxon>Clostridia</taxon>
        <taxon>Christensenellales</taxon>
        <taxon>Christensenellaceae</taxon>
        <taxon>Christensenella</taxon>
    </lineage>
</organism>
<evidence type="ECO:0000256" key="4">
    <source>
        <dbReference type="ARBA" id="ARBA00022989"/>
    </source>
</evidence>
<reference evidence="7" key="1">
    <citation type="submission" date="2023-02" db="EMBL/GenBank/DDBJ databases">
        <title>Gut commensal Christensenella minuta modulates host metabolism via a new class of secondary bile acids.</title>
        <authorList>
            <person name="Liu C."/>
        </authorList>
    </citation>
    <scope>NUCLEOTIDE SEQUENCE</scope>
    <source>
        <strain evidence="7">CA70</strain>
    </source>
</reference>
<evidence type="ECO:0000256" key="6">
    <source>
        <dbReference type="SAM" id="Phobius"/>
    </source>
</evidence>
<sequence>MEERSLNNVSFSAKLKRFPQLTILIAFIALFLVFAFATDTFLTPGNMMNVFRQAAPNLIVAIGMTFVLILGEIDLSVGSVACMSGILAGGFMVNQGMPWVLGMVCGIALGTLMGFINGILVAKVKMPSFIATLAMMSTARGIALVYTGGYPVSGIPDEALNIGRGYVGELPIPVIIMLVIVVLAWILLSRTKFGRYVYATGSNSECARLSGVKIGTIKILVFTLCGLFASITGFVMAMRLGSGQPTMADGLEMDAITMAVLGGTSLSGGRGFMLGTIIGCMFMTVLSNGFNIIGVSSFWQQVLTGIILVAAVCMYGRMNKGKV</sequence>
<proteinExistence type="predicted"/>
<comment type="subcellular location">
    <subcellularLocation>
        <location evidence="1">Cell membrane</location>
        <topology evidence="1">Multi-pass membrane protein</topology>
    </subcellularLocation>
</comment>
<dbReference type="Pfam" id="PF02653">
    <property type="entry name" value="BPD_transp_2"/>
    <property type="match status" value="1"/>
</dbReference>
<evidence type="ECO:0000256" key="5">
    <source>
        <dbReference type="ARBA" id="ARBA00023136"/>
    </source>
</evidence>
<dbReference type="InterPro" id="IPR001851">
    <property type="entry name" value="ABC_transp_permease"/>
</dbReference>